<keyword evidence="3" id="KW-1185">Reference proteome</keyword>
<protein>
    <submittedName>
        <fullName evidence="2">Uncharacterized protein</fullName>
    </submittedName>
</protein>
<proteinExistence type="predicted"/>
<accession>A0A8H6HP06</accession>
<reference evidence="2 3" key="1">
    <citation type="submission" date="2020-07" db="EMBL/GenBank/DDBJ databases">
        <title>Comparative genomics of pyrophilous fungi reveals a link between fire events and developmental genes.</title>
        <authorList>
            <consortium name="DOE Joint Genome Institute"/>
            <person name="Steindorff A.S."/>
            <person name="Carver A."/>
            <person name="Calhoun S."/>
            <person name="Stillman K."/>
            <person name="Liu H."/>
            <person name="Lipzen A."/>
            <person name="Pangilinan J."/>
            <person name="Labutti K."/>
            <person name="Bruns T.D."/>
            <person name="Grigoriev I.V."/>
        </authorList>
    </citation>
    <scope>NUCLEOTIDE SEQUENCE [LARGE SCALE GENOMIC DNA]</scope>
    <source>
        <strain evidence="2 3">CBS 144469</strain>
    </source>
</reference>
<dbReference type="EMBL" id="JACGCI010000056">
    <property type="protein sequence ID" value="KAF6750534.1"/>
    <property type="molecule type" value="Genomic_DNA"/>
</dbReference>
<evidence type="ECO:0000256" key="1">
    <source>
        <dbReference type="SAM" id="MobiDB-lite"/>
    </source>
</evidence>
<dbReference type="AlphaFoldDB" id="A0A8H6HP06"/>
<name>A0A8H6HP06_9AGAR</name>
<dbReference type="Proteomes" id="UP000521943">
    <property type="component" value="Unassembled WGS sequence"/>
</dbReference>
<organism evidence="2 3">
    <name type="scientific">Ephemerocybe angulata</name>
    <dbReference type="NCBI Taxonomy" id="980116"/>
    <lineage>
        <taxon>Eukaryota</taxon>
        <taxon>Fungi</taxon>
        <taxon>Dikarya</taxon>
        <taxon>Basidiomycota</taxon>
        <taxon>Agaricomycotina</taxon>
        <taxon>Agaricomycetes</taxon>
        <taxon>Agaricomycetidae</taxon>
        <taxon>Agaricales</taxon>
        <taxon>Agaricineae</taxon>
        <taxon>Psathyrellaceae</taxon>
        <taxon>Ephemerocybe</taxon>
    </lineage>
</organism>
<sequence>MPETTVTDDSTIGPAPLAEHGPPNQDEKVKSFTSLVPLSAWGPLPMLETKLENPMVTSYYKKAVEDSEGSESSGDEEGPPSYHDLAMELGNNGFEKGSDASMSEDEAIHWLQEKIENSIAIDTMEILMGEKVVESLIQTDHLVALKLKGAELLAFDPRIDVGPEGITEQAVREAAIAYRQGLTSPAGEPFTFALPKEVVRTLGILFRNDPGKLEPWIREGWYRNLPVPLEAPPHVRACQC</sequence>
<feature type="region of interest" description="Disordered" evidence="1">
    <location>
        <begin position="1"/>
        <end position="28"/>
    </location>
</feature>
<evidence type="ECO:0000313" key="3">
    <source>
        <dbReference type="Proteomes" id="UP000521943"/>
    </source>
</evidence>
<comment type="caution">
    <text evidence="2">The sequence shown here is derived from an EMBL/GenBank/DDBJ whole genome shotgun (WGS) entry which is preliminary data.</text>
</comment>
<evidence type="ECO:0000313" key="2">
    <source>
        <dbReference type="EMBL" id="KAF6750534.1"/>
    </source>
</evidence>
<gene>
    <name evidence="2" type="ORF">DFP72DRAFT_910453</name>
</gene>
<feature type="compositionally biased region" description="Acidic residues" evidence="1">
    <location>
        <begin position="66"/>
        <end position="78"/>
    </location>
</feature>
<feature type="compositionally biased region" description="Polar residues" evidence="1">
    <location>
        <begin position="1"/>
        <end position="10"/>
    </location>
</feature>
<feature type="region of interest" description="Disordered" evidence="1">
    <location>
        <begin position="63"/>
        <end position="88"/>
    </location>
</feature>